<organism evidence="5">
    <name type="scientific">Arundo donax</name>
    <name type="common">Giant reed</name>
    <name type="synonym">Donax arundinaceus</name>
    <dbReference type="NCBI Taxonomy" id="35708"/>
    <lineage>
        <taxon>Eukaryota</taxon>
        <taxon>Viridiplantae</taxon>
        <taxon>Streptophyta</taxon>
        <taxon>Embryophyta</taxon>
        <taxon>Tracheophyta</taxon>
        <taxon>Spermatophyta</taxon>
        <taxon>Magnoliopsida</taxon>
        <taxon>Liliopsida</taxon>
        <taxon>Poales</taxon>
        <taxon>Poaceae</taxon>
        <taxon>PACMAD clade</taxon>
        <taxon>Arundinoideae</taxon>
        <taxon>Arundineae</taxon>
        <taxon>Arundo</taxon>
    </lineage>
</organism>
<dbReference type="EMBL" id="GBRH01273827">
    <property type="protein sequence ID" value="JAD24068.1"/>
    <property type="molecule type" value="Transcribed_RNA"/>
</dbReference>
<protein>
    <submittedName>
        <fullName evidence="5">Uncharacterized protein</fullName>
    </submittedName>
</protein>
<keyword evidence="1" id="KW-0813">Transport</keyword>
<proteinExistence type="predicted"/>
<accession>A0A0A8YEJ7</accession>
<dbReference type="AlphaFoldDB" id="A0A0A8YEJ7"/>
<feature type="region of interest" description="Disordered" evidence="4">
    <location>
        <begin position="1"/>
        <end position="82"/>
    </location>
</feature>
<evidence type="ECO:0000256" key="1">
    <source>
        <dbReference type="ARBA" id="ARBA00022448"/>
    </source>
</evidence>
<sequence>MSGQSPSSPVEVASSDDEHSHDPKSSAPKRSRKEPQQLEAVLAEGSEHASVSEMDTPLSALCKSPTSNHSRNSCSPLSGKDSLQVVSPRKMSSVPVNGLLYASSGHSTPQNESMPNSTGETVDNQEIISEMMLSDGQINTPVCGTSAGDAHDMLSIAELRKKMASARRNSAGQQTQKKVVSVKLLKAKKDVSKSKGGKIHPVQELKGKSDTTDNVQSKGNINFSSKDIVCALTATVEGQTTLVSERRVSKRTYSGSNTKVLTSKKLAKRKGSKELCSPRSALDATSAVRQRGRKKGAGPMKEPSSALESTKSDTQELFDITLEETLNINELTNHELLPMVPPGFESMYNENGEIPVNVLEEGPAAKIDNICQANINPDIFTDHAATQLAKSNHPVETTILSLDRPVQQAGGKMDERSILRSGSSQCTMDTSPLRSCSVAGSSMPSHSALSQISGHQGLFVKSSPAWALIEAMDVFKEVPQQPHFLPLREYPPALREGMALGLMVSFANLVKSTRESSIEDSMESFEDKISTLCHLEGNGFNVQFLQNSLNKLLQIKSNRASYLGEINKVKAQMVAKTTSAAQLDALLDDKDRAVAELEQKLGQLRQESQQIARDKEHQDAELLRLKSVHSRFEEAYGDTEQQFHSVLAGLHRKQLS</sequence>
<feature type="region of interest" description="Disordered" evidence="4">
    <location>
        <begin position="269"/>
        <end position="313"/>
    </location>
</feature>
<evidence type="ECO:0000313" key="5">
    <source>
        <dbReference type="EMBL" id="JAD24068.1"/>
    </source>
</evidence>
<feature type="coiled-coil region" evidence="3">
    <location>
        <begin position="580"/>
        <end position="614"/>
    </location>
</feature>
<reference evidence="5" key="1">
    <citation type="submission" date="2014-09" db="EMBL/GenBank/DDBJ databases">
        <authorList>
            <person name="Magalhaes I.L.F."/>
            <person name="Oliveira U."/>
            <person name="Santos F.R."/>
            <person name="Vidigal T.H.D.A."/>
            <person name="Brescovit A.D."/>
            <person name="Santos A.J."/>
        </authorList>
    </citation>
    <scope>NUCLEOTIDE SEQUENCE</scope>
    <source>
        <tissue evidence="5">Shoot tissue taken approximately 20 cm above the soil surface</tissue>
    </source>
</reference>
<evidence type="ECO:0000256" key="4">
    <source>
        <dbReference type="SAM" id="MobiDB-lite"/>
    </source>
</evidence>
<feature type="compositionally biased region" description="Polar residues" evidence="4">
    <location>
        <begin position="64"/>
        <end position="76"/>
    </location>
</feature>
<evidence type="ECO:0000256" key="2">
    <source>
        <dbReference type="ARBA" id="ARBA00022604"/>
    </source>
</evidence>
<evidence type="ECO:0000256" key="3">
    <source>
        <dbReference type="SAM" id="Coils"/>
    </source>
</evidence>
<dbReference type="InterPro" id="IPR007930">
    <property type="entry name" value="DUF724"/>
</dbReference>
<reference evidence="5" key="2">
    <citation type="journal article" date="2015" name="Data Brief">
        <title>Shoot transcriptome of the giant reed, Arundo donax.</title>
        <authorList>
            <person name="Barrero R.A."/>
            <person name="Guerrero F.D."/>
            <person name="Moolhuijzen P."/>
            <person name="Goolsby J.A."/>
            <person name="Tidwell J."/>
            <person name="Bellgard S.E."/>
            <person name="Bellgard M.I."/>
        </authorList>
    </citation>
    <scope>NUCLEOTIDE SEQUENCE</scope>
    <source>
        <tissue evidence="5">Shoot tissue taken approximately 20 cm above the soil surface</tissue>
    </source>
</reference>
<keyword evidence="2" id="KW-0341">Growth regulation</keyword>
<name>A0A0A8YEJ7_ARUDO</name>
<dbReference type="Pfam" id="PF05266">
    <property type="entry name" value="DUF724"/>
    <property type="match status" value="1"/>
</dbReference>
<keyword evidence="3" id="KW-0175">Coiled coil</keyword>